<comment type="caution">
    <text evidence="1">The sequence shown here is derived from an EMBL/GenBank/DDBJ whole genome shotgun (WGS) entry which is preliminary data.</text>
</comment>
<name>A0A8S2QU14_9BILA</name>
<sequence>MKPGRDGVAWRTVTGGWTVRAGVVGSWLSAASMDA</sequence>
<feature type="non-terminal residue" evidence="1">
    <location>
        <position position="35"/>
    </location>
</feature>
<protein>
    <submittedName>
        <fullName evidence="1">Uncharacterized protein</fullName>
    </submittedName>
</protein>
<reference evidence="1" key="1">
    <citation type="submission" date="2021-02" db="EMBL/GenBank/DDBJ databases">
        <authorList>
            <person name="Nowell W R."/>
        </authorList>
    </citation>
    <scope>NUCLEOTIDE SEQUENCE</scope>
</reference>
<evidence type="ECO:0000313" key="1">
    <source>
        <dbReference type="EMBL" id="CAF4132464.1"/>
    </source>
</evidence>
<dbReference type="AlphaFoldDB" id="A0A8S2QU14"/>
<gene>
    <name evidence="1" type="ORF">SRO942_LOCUS29161</name>
</gene>
<evidence type="ECO:0000313" key="2">
    <source>
        <dbReference type="Proteomes" id="UP000681722"/>
    </source>
</evidence>
<dbReference type="Proteomes" id="UP000681722">
    <property type="component" value="Unassembled WGS sequence"/>
</dbReference>
<proteinExistence type="predicted"/>
<dbReference type="EMBL" id="CAJOBC010038704">
    <property type="protein sequence ID" value="CAF4132464.1"/>
    <property type="molecule type" value="Genomic_DNA"/>
</dbReference>
<organism evidence="1 2">
    <name type="scientific">Didymodactylos carnosus</name>
    <dbReference type="NCBI Taxonomy" id="1234261"/>
    <lineage>
        <taxon>Eukaryota</taxon>
        <taxon>Metazoa</taxon>
        <taxon>Spiralia</taxon>
        <taxon>Gnathifera</taxon>
        <taxon>Rotifera</taxon>
        <taxon>Eurotatoria</taxon>
        <taxon>Bdelloidea</taxon>
        <taxon>Philodinida</taxon>
        <taxon>Philodinidae</taxon>
        <taxon>Didymodactylos</taxon>
    </lineage>
</organism>
<accession>A0A8S2QU14</accession>